<dbReference type="PANTHER" id="PTHR30273:SF2">
    <property type="entry name" value="PROTEIN FECR"/>
    <property type="match status" value="1"/>
</dbReference>
<reference evidence="4 5" key="1">
    <citation type="submission" date="2019-11" db="EMBL/GenBank/DDBJ databases">
        <authorList>
            <person name="Zheng R.K."/>
            <person name="Sun C.M."/>
        </authorList>
    </citation>
    <scope>NUCLEOTIDE SEQUENCE [LARGE SCALE GENOMIC DNA]</scope>
    <source>
        <strain evidence="4 5">WC007</strain>
    </source>
</reference>
<evidence type="ECO:0000256" key="1">
    <source>
        <dbReference type="SAM" id="Phobius"/>
    </source>
</evidence>
<organism evidence="4 5">
    <name type="scientific">Maribellus comscasis</name>
    <dbReference type="NCBI Taxonomy" id="2681766"/>
    <lineage>
        <taxon>Bacteria</taxon>
        <taxon>Pseudomonadati</taxon>
        <taxon>Bacteroidota</taxon>
        <taxon>Bacteroidia</taxon>
        <taxon>Marinilabiliales</taxon>
        <taxon>Prolixibacteraceae</taxon>
        <taxon>Maribellus</taxon>
    </lineage>
</organism>
<feature type="domain" description="FecR protein" evidence="2">
    <location>
        <begin position="129"/>
        <end position="221"/>
    </location>
</feature>
<gene>
    <name evidence="4" type="ORF">GM418_21015</name>
</gene>
<keyword evidence="1" id="KW-0812">Transmembrane</keyword>
<keyword evidence="1" id="KW-1133">Transmembrane helix</keyword>
<sequence>MTEYIRTIYLLKKFIANTSTPEELKETEQLISEGIDDAIWMEVLTEHEKSFSTRQKIPASPKASERLEWIRAQLSGTDRNNRKRHLPFRSIIPWAATIAATVLIAVLFYPQLEHFMKKENPAAVMQLASAGNQSQMVNTPDGSKIWVNNNSTLKYPSEFSSEQREVFLEGEGFFNVKKNPDKPFIVYAGEIKIKVLGTSFDVQSYQEDDEVTVTLATGKVEIAFGSGQSGQNAVLSPGQQLVYNKCSNEFIIKKIDPYASYAWKDGLLVFDQQPLDKITKTLERYYNVSFVFKNEQLANKKVTFRQKNEDITSIMEILSFTAGFSYSVDGKEIIISGKQ</sequence>
<dbReference type="Pfam" id="PF16344">
    <property type="entry name" value="FecR_C"/>
    <property type="match status" value="1"/>
</dbReference>
<dbReference type="EMBL" id="CP046401">
    <property type="protein sequence ID" value="QGY46057.1"/>
    <property type="molecule type" value="Genomic_DNA"/>
</dbReference>
<protein>
    <submittedName>
        <fullName evidence="4">DUF4974 domain-containing protein</fullName>
    </submittedName>
</protein>
<proteinExistence type="predicted"/>
<keyword evidence="5" id="KW-1185">Reference proteome</keyword>
<dbReference type="PIRSF" id="PIRSF018266">
    <property type="entry name" value="FecR"/>
    <property type="match status" value="1"/>
</dbReference>
<evidence type="ECO:0000313" key="5">
    <source>
        <dbReference type="Proteomes" id="UP000428260"/>
    </source>
</evidence>
<dbReference type="RefSeq" id="WP_158869195.1">
    <property type="nucleotide sequence ID" value="NZ_CP046401.1"/>
</dbReference>
<evidence type="ECO:0000313" key="4">
    <source>
        <dbReference type="EMBL" id="QGY46057.1"/>
    </source>
</evidence>
<dbReference type="Proteomes" id="UP000428260">
    <property type="component" value="Chromosome"/>
</dbReference>
<evidence type="ECO:0000259" key="3">
    <source>
        <dbReference type="Pfam" id="PF16344"/>
    </source>
</evidence>
<dbReference type="Gene3D" id="2.60.120.1440">
    <property type="match status" value="1"/>
</dbReference>
<dbReference type="GO" id="GO:0016989">
    <property type="term" value="F:sigma factor antagonist activity"/>
    <property type="evidence" value="ECO:0007669"/>
    <property type="project" value="TreeGrafter"/>
</dbReference>
<dbReference type="InterPro" id="IPR032508">
    <property type="entry name" value="FecR_C"/>
</dbReference>
<keyword evidence="1" id="KW-0472">Membrane</keyword>
<feature type="transmembrane region" description="Helical" evidence="1">
    <location>
        <begin position="91"/>
        <end position="109"/>
    </location>
</feature>
<dbReference type="KEGG" id="mcos:GM418_21015"/>
<name>A0A6I6K0I6_9BACT</name>
<dbReference type="Gene3D" id="3.55.50.30">
    <property type="match status" value="1"/>
</dbReference>
<dbReference type="Pfam" id="PF04773">
    <property type="entry name" value="FecR"/>
    <property type="match status" value="1"/>
</dbReference>
<dbReference type="PANTHER" id="PTHR30273">
    <property type="entry name" value="PERIPLASMIC SIGNAL SENSOR AND SIGMA FACTOR ACTIVATOR FECR-RELATED"/>
    <property type="match status" value="1"/>
</dbReference>
<dbReference type="AlphaFoldDB" id="A0A6I6K0I6"/>
<accession>A0A6I6K0I6</accession>
<dbReference type="InterPro" id="IPR012373">
    <property type="entry name" value="Ferrdict_sens_TM"/>
</dbReference>
<feature type="domain" description="Protein FecR C-terminal" evidence="3">
    <location>
        <begin position="268"/>
        <end position="335"/>
    </location>
</feature>
<evidence type="ECO:0000259" key="2">
    <source>
        <dbReference type="Pfam" id="PF04773"/>
    </source>
</evidence>
<dbReference type="InterPro" id="IPR006860">
    <property type="entry name" value="FecR"/>
</dbReference>
<dbReference type="FunFam" id="2.60.120.1440:FF:000001">
    <property type="entry name" value="Putative anti-sigma factor"/>
    <property type="match status" value="1"/>
</dbReference>